<gene>
    <name evidence="5" type="ORF">Metus_0082</name>
</gene>
<keyword evidence="5" id="KW-0670">Pyruvate</keyword>
<feature type="domain" description="Pyruvate flavodoxin/ferredoxin oxidoreductase pyrimidine binding" evidence="3">
    <location>
        <begin position="12"/>
        <end position="235"/>
    </location>
</feature>
<dbReference type="Gene3D" id="3.40.50.920">
    <property type="match status" value="1"/>
</dbReference>
<comment type="caution">
    <text evidence="5">The sequence shown here is derived from an EMBL/GenBank/DDBJ whole genome shotgun (WGS) entry which is preliminary data.</text>
</comment>
<dbReference type="Pfam" id="PF01855">
    <property type="entry name" value="POR_N"/>
    <property type="match status" value="1"/>
</dbReference>
<dbReference type="InterPro" id="IPR029061">
    <property type="entry name" value="THDP-binding"/>
</dbReference>
<dbReference type="EMBL" id="RXGA01000001">
    <property type="protein sequence ID" value="RWX74057.1"/>
    <property type="molecule type" value="Genomic_DNA"/>
</dbReference>
<dbReference type="PANTHER" id="PTHR32154">
    <property type="entry name" value="PYRUVATE-FLAVODOXIN OXIDOREDUCTASE-RELATED"/>
    <property type="match status" value="1"/>
</dbReference>
<evidence type="ECO:0000313" key="5">
    <source>
        <dbReference type="EMBL" id="RWX74057.1"/>
    </source>
</evidence>
<dbReference type="GO" id="GO:0044272">
    <property type="term" value="P:sulfur compound biosynthetic process"/>
    <property type="evidence" value="ECO:0007669"/>
    <property type="project" value="UniProtKB-ARBA"/>
</dbReference>
<dbReference type="InterPro" id="IPR050722">
    <property type="entry name" value="Pyruvate:ferred/Flavod_OxRd"/>
</dbReference>
<dbReference type="Gene3D" id="3.40.50.970">
    <property type="match status" value="1"/>
</dbReference>
<dbReference type="FunFam" id="3.40.50.970:FF:000012">
    <property type="entry name" value="Pyruvate:ferredoxin (Flavodoxin) oxidoreductase"/>
    <property type="match status" value="1"/>
</dbReference>
<dbReference type="GO" id="GO:0006082">
    <property type="term" value="P:organic acid metabolic process"/>
    <property type="evidence" value="ECO:0007669"/>
    <property type="project" value="UniProtKB-ARBA"/>
</dbReference>
<dbReference type="Proteomes" id="UP000288215">
    <property type="component" value="Unassembled WGS sequence"/>
</dbReference>
<evidence type="ECO:0000259" key="3">
    <source>
        <dbReference type="Pfam" id="PF01855"/>
    </source>
</evidence>
<reference evidence="5 6" key="1">
    <citation type="submission" date="2018-12" db="EMBL/GenBank/DDBJ databases">
        <title>The complete genome of the methanogenic archaea of the candidate phylum Verstraetearchaeota, obtained from the metagenome of underground thermal water.</title>
        <authorList>
            <person name="Kadnikov V.V."/>
            <person name="Mardanov A.V."/>
            <person name="Beletsky A.V."/>
            <person name="Karnachuk O.V."/>
            <person name="Ravin N.V."/>
        </authorList>
    </citation>
    <scope>NUCLEOTIDE SEQUENCE [LARGE SCALE GENOMIC DNA]</scope>
    <source>
        <strain evidence="5">Ch88</strain>
    </source>
</reference>
<comment type="subunit">
    <text evidence="1">Heterotetramer of one alpha, one beta, one delta and one gamma chain.</text>
</comment>
<dbReference type="InterPro" id="IPR009014">
    <property type="entry name" value="Transketo_C/PFOR_II"/>
</dbReference>
<dbReference type="GO" id="GO:0016491">
    <property type="term" value="F:oxidoreductase activity"/>
    <property type="evidence" value="ECO:0007669"/>
    <property type="project" value="UniProtKB-KW"/>
</dbReference>
<evidence type="ECO:0000259" key="4">
    <source>
        <dbReference type="Pfam" id="PF17147"/>
    </source>
</evidence>
<evidence type="ECO:0000313" key="6">
    <source>
        <dbReference type="Proteomes" id="UP000288215"/>
    </source>
</evidence>
<proteinExistence type="predicted"/>
<protein>
    <submittedName>
        <fullName evidence="5">Pyruvate:ferredoxin oxidoreductase, alpha subunit</fullName>
    </submittedName>
</protein>
<dbReference type="InterPro" id="IPR002880">
    <property type="entry name" value="Pyrv_Fd/Flavodoxin_OxRdtase_N"/>
</dbReference>
<dbReference type="SUPFAM" id="SSF52922">
    <property type="entry name" value="TK C-terminal domain-like"/>
    <property type="match status" value="1"/>
</dbReference>
<keyword evidence="2" id="KW-0560">Oxidoreductase</keyword>
<dbReference type="GO" id="GO:0006979">
    <property type="term" value="P:response to oxidative stress"/>
    <property type="evidence" value="ECO:0007669"/>
    <property type="project" value="TreeGrafter"/>
</dbReference>
<organism evidence="5 6">
    <name type="scientific">Methanosuratincola subterraneus</name>
    <dbReference type="NCBI Taxonomy" id="2593994"/>
    <lineage>
        <taxon>Archaea</taxon>
        <taxon>Thermoproteota</taxon>
        <taxon>Methanosuratincolia</taxon>
        <taxon>Candidatus Methanomethylicales</taxon>
        <taxon>Candidatus Methanomethylicaceae</taxon>
        <taxon>Candidatus Methanosuratincola (ex Vanwonterghem et al. 2016)</taxon>
    </lineage>
</organism>
<name>A0A3S3VDB1_METS7</name>
<dbReference type="CDD" id="cd07034">
    <property type="entry name" value="TPP_PYR_PFOR_IOR-alpha_like"/>
    <property type="match status" value="1"/>
</dbReference>
<dbReference type="PANTHER" id="PTHR32154:SF0">
    <property type="entry name" value="PYRUVATE-FLAVODOXIN OXIDOREDUCTASE-RELATED"/>
    <property type="match status" value="1"/>
</dbReference>
<dbReference type="InterPro" id="IPR033412">
    <property type="entry name" value="PFOR_II"/>
</dbReference>
<dbReference type="AlphaFoldDB" id="A0A3S3VDB1"/>
<evidence type="ECO:0000256" key="2">
    <source>
        <dbReference type="ARBA" id="ARBA00023002"/>
    </source>
</evidence>
<dbReference type="Pfam" id="PF17147">
    <property type="entry name" value="PFOR_II"/>
    <property type="match status" value="1"/>
</dbReference>
<evidence type="ECO:0000256" key="1">
    <source>
        <dbReference type="ARBA" id="ARBA00011595"/>
    </source>
</evidence>
<dbReference type="SUPFAM" id="SSF52518">
    <property type="entry name" value="Thiamin diphosphate-binding fold (THDP-binding)"/>
    <property type="match status" value="1"/>
</dbReference>
<sequence length="383" mass="41230">MIATGNHAVAYGVKAARAEVIAAYPITPQTQIIEKLSEFIEKGEMRAKFLRVESEHSAMAACIGASACGARAFTATSSQGLLYMSEMVFWAGLGSFPVVMAVVTRALAPPWSIWNEHTDMLTQRDAGWIAIMCESVQEAYDSSIQAFRIAEDRMVRQPVMFGLDAFSLSHTSERLELIGQEEAEAFLPAPEGGWKVIDFQDPTTYGNMAGPERMMEIRHSIMERVKDSARVIEEAASEFSRISGRGQAGLVEEYRTSGAEVILVVVGASSGDAKDAADALRDEGIRAGVARLRVLRPFPAEKIRAAVQGCRAVAVVDRDYSLGSGGIIGQEVASAIGAKPFNYIAGIGGRDLSVADFSGIAKDAISRAEAGEEGREIWWGIKG</sequence>
<accession>A0A3S3VDB1</accession>
<feature type="domain" description="Pyruvate:ferredoxin oxidoreductase core" evidence="4">
    <location>
        <begin position="259"/>
        <end position="356"/>
    </location>
</feature>